<feature type="non-terminal residue" evidence="1">
    <location>
        <position position="1"/>
    </location>
</feature>
<accession>A0A392U6K1</accession>
<organism evidence="1 2">
    <name type="scientific">Trifolium medium</name>
    <dbReference type="NCBI Taxonomy" id="97028"/>
    <lineage>
        <taxon>Eukaryota</taxon>
        <taxon>Viridiplantae</taxon>
        <taxon>Streptophyta</taxon>
        <taxon>Embryophyta</taxon>
        <taxon>Tracheophyta</taxon>
        <taxon>Spermatophyta</taxon>
        <taxon>Magnoliopsida</taxon>
        <taxon>eudicotyledons</taxon>
        <taxon>Gunneridae</taxon>
        <taxon>Pentapetalae</taxon>
        <taxon>rosids</taxon>
        <taxon>fabids</taxon>
        <taxon>Fabales</taxon>
        <taxon>Fabaceae</taxon>
        <taxon>Papilionoideae</taxon>
        <taxon>50 kb inversion clade</taxon>
        <taxon>NPAAA clade</taxon>
        <taxon>Hologalegina</taxon>
        <taxon>IRL clade</taxon>
        <taxon>Trifolieae</taxon>
        <taxon>Trifolium</taxon>
    </lineage>
</organism>
<name>A0A392U6K1_9FABA</name>
<protein>
    <submittedName>
        <fullName evidence="1">Uncharacterized protein</fullName>
    </submittedName>
</protein>
<proteinExistence type="predicted"/>
<sequence length="26" mass="3009">RELFKLLPWPLSLRVCVRKKKAGGGR</sequence>
<dbReference type="Proteomes" id="UP000265520">
    <property type="component" value="Unassembled WGS sequence"/>
</dbReference>
<evidence type="ECO:0000313" key="2">
    <source>
        <dbReference type="Proteomes" id="UP000265520"/>
    </source>
</evidence>
<comment type="caution">
    <text evidence="1">The sequence shown here is derived from an EMBL/GenBank/DDBJ whole genome shotgun (WGS) entry which is preliminary data.</text>
</comment>
<evidence type="ECO:0000313" key="1">
    <source>
        <dbReference type="EMBL" id="MCI68698.1"/>
    </source>
</evidence>
<keyword evidence="2" id="KW-1185">Reference proteome</keyword>
<dbReference type="EMBL" id="LXQA010741139">
    <property type="protein sequence ID" value="MCI68698.1"/>
    <property type="molecule type" value="Genomic_DNA"/>
</dbReference>
<reference evidence="1 2" key="1">
    <citation type="journal article" date="2018" name="Front. Plant Sci.">
        <title>Red Clover (Trifolium pratense) and Zigzag Clover (T. medium) - A Picture of Genomic Similarities and Differences.</title>
        <authorList>
            <person name="Dluhosova J."/>
            <person name="Istvanek J."/>
            <person name="Nedelnik J."/>
            <person name="Repkova J."/>
        </authorList>
    </citation>
    <scope>NUCLEOTIDE SEQUENCE [LARGE SCALE GENOMIC DNA]</scope>
    <source>
        <strain evidence="2">cv. 10/8</strain>
        <tissue evidence="1">Leaf</tissue>
    </source>
</reference>
<dbReference type="AlphaFoldDB" id="A0A392U6K1"/>